<dbReference type="InterPro" id="IPR029044">
    <property type="entry name" value="Nucleotide-diphossugar_trans"/>
</dbReference>
<evidence type="ECO:0000256" key="5">
    <source>
        <dbReference type="ARBA" id="ARBA00022692"/>
    </source>
</evidence>
<evidence type="ECO:0000256" key="7">
    <source>
        <dbReference type="ARBA" id="ARBA00023136"/>
    </source>
</evidence>
<dbReference type="RefSeq" id="WP_329510733.1">
    <property type="nucleotide sequence ID" value="NZ_BAAAYZ010000015.1"/>
</dbReference>
<feature type="transmembrane region" description="Helical" evidence="8">
    <location>
        <begin position="248"/>
        <end position="267"/>
    </location>
</feature>
<keyword evidence="6 8" id="KW-1133">Transmembrane helix</keyword>
<name>A0ABU7FQU7_9ACTN</name>
<keyword evidence="11" id="KW-1185">Reference proteome</keyword>
<comment type="similarity">
    <text evidence="2">Belongs to the glycosyltransferase 2 family.</text>
</comment>
<feature type="domain" description="Glycosyltransferase 2-like" evidence="9">
    <location>
        <begin position="16"/>
        <end position="179"/>
    </location>
</feature>
<evidence type="ECO:0000256" key="1">
    <source>
        <dbReference type="ARBA" id="ARBA00004141"/>
    </source>
</evidence>
<dbReference type="PANTHER" id="PTHR48090">
    <property type="entry name" value="UNDECAPRENYL-PHOSPHATE 4-DEOXY-4-FORMAMIDO-L-ARABINOSE TRANSFERASE-RELATED"/>
    <property type="match status" value="1"/>
</dbReference>
<dbReference type="Gene3D" id="3.90.550.10">
    <property type="entry name" value="Spore Coat Polysaccharide Biosynthesis Protein SpsA, Chain A"/>
    <property type="match status" value="1"/>
</dbReference>
<dbReference type="CDD" id="cd04187">
    <property type="entry name" value="DPM1_like_bac"/>
    <property type="match status" value="1"/>
</dbReference>
<evidence type="ECO:0000259" key="9">
    <source>
        <dbReference type="Pfam" id="PF00535"/>
    </source>
</evidence>
<accession>A0ABU7FQU7</accession>
<comment type="caution">
    <text evidence="10">The sequence shown here is derived from an EMBL/GenBank/DDBJ whole genome shotgun (WGS) entry which is preliminary data.</text>
</comment>
<evidence type="ECO:0000256" key="8">
    <source>
        <dbReference type="SAM" id="Phobius"/>
    </source>
</evidence>
<dbReference type="Proteomes" id="UP001333996">
    <property type="component" value="Unassembled WGS sequence"/>
</dbReference>
<evidence type="ECO:0000256" key="4">
    <source>
        <dbReference type="ARBA" id="ARBA00022679"/>
    </source>
</evidence>
<dbReference type="PANTHER" id="PTHR48090:SF1">
    <property type="entry name" value="PROPHAGE BACTOPRENOL GLUCOSYL TRANSFERASE HOMOLOG"/>
    <property type="match status" value="1"/>
</dbReference>
<keyword evidence="4" id="KW-0808">Transferase</keyword>
<keyword evidence="7 8" id="KW-0472">Membrane</keyword>
<feature type="transmembrane region" description="Helical" evidence="8">
    <location>
        <begin position="273"/>
        <end position="298"/>
    </location>
</feature>
<gene>
    <name evidence="10" type="ORF">VXC91_31335</name>
</gene>
<evidence type="ECO:0000256" key="2">
    <source>
        <dbReference type="ARBA" id="ARBA00006739"/>
    </source>
</evidence>
<evidence type="ECO:0000256" key="6">
    <source>
        <dbReference type="ARBA" id="ARBA00022989"/>
    </source>
</evidence>
<evidence type="ECO:0000313" key="10">
    <source>
        <dbReference type="EMBL" id="MED7826324.1"/>
    </source>
</evidence>
<dbReference type="InterPro" id="IPR050256">
    <property type="entry name" value="Glycosyltransferase_2"/>
</dbReference>
<evidence type="ECO:0000313" key="11">
    <source>
        <dbReference type="Proteomes" id="UP001333996"/>
    </source>
</evidence>
<dbReference type="EMBL" id="JAYWVC010000151">
    <property type="protein sequence ID" value="MED7826324.1"/>
    <property type="molecule type" value="Genomic_DNA"/>
</dbReference>
<comment type="subcellular location">
    <subcellularLocation>
        <location evidence="1">Membrane</location>
        <topology evidence="1">Multi-pass membrane protein</topology>
    </subcellularLocation>
</comment>
<dbReference type="Pfam" id="PF00535">
    <property type="entry name" value="Glycos_transf_2"/>
    <property type="match status" value="1"/>
</dbReference>
<reference evidence="10" key="1">
    <citation type="submission" date="2024-01" db="EMBL/GenBank/DDBJ databases">
        <title>First draft genome sequence data of TA4-1, the type strain of Gram-positive actinobacterium Streptomyces chiangmaiensis.</title>
        <authorList>
            <person name="Yasawong M."/>
            <person name="Nantapong N."/>
        </authorList>
    </citation>
    <scope>NUCLEOTIDE SEQUENCE</scope>
    <source>
        <strain evidence="10">TA4-1</strain>
    </source>
</reference>
<protein>
    <submittedName>
        <fullName evidence="10">Glycosyltransferase family 2 protein</fullName>
    </submittedName>
</protein>
<organism evidence="10 11">
    <name type="scientific">Streptomyces chiangmaiensis</name>
    <dbReference type="NCBI Taxonomy" id="766497"/>
    <lineage>
        <taxon>Bacteria</taxon>
        <taxon>Bacillati</taxon>
        <taxon>Actinomycetota</taxon>
        <taxon>Actinomycetes</taxon>
        <taxon>Kitasatosporales</taxon>
        <taxon>Streptomycetaceae</taxon>
        <taxon>Streptomyces</taxon>
    </lineage>
</organism>
<dbReference type="SUPFAM" id="SSF53448">
    <property type="entry name" value="Nucleotide-diphospho-sugar transferases"/>
    <property type="match status" value="1"/>
</dbReference>
<proteinExistence type="inferred from homology"/>
<keyword evidence="3" id="KW-0328">Glycosyltransferase</keyword>
<evidence type="ECO:0000256" key="3">
    <source>
        <dbReference type="ARBA" id="ARBA00022676"/>
    </source>
</evidence>
<dbReference type="InterPro" id="IPR001173">
    <property type="entry name" value="Glyco_trans_2-like"/>
</dbReference>
<keyword evidence="5 8" id="KW-0812">Transmembrane</keyword>
<sequence>MHHDPTDRIESSVELSVVIPMFNEEEALPALVGRLRPVLDATGEAYEVVAVDDGSTDTTAEQLMDLRVTWPQLRVVRLRRNSGHQAALTAGLHRARGHYAASLDADLQDPPEKIPEMLALARSQHLDIVYGVRADRSTDTGFKRCTAGAYYWLMRRVVGTHVPAQAGDFRLLSRGALEALKALPDQPQVYRLLVPWLGFPSGEVTYHRNQRVAGHTKYPLRKMVLLAVDSIIGFSVAPLRLATWLGTLAFFVCLGVLMYTLTVYAAGDTAPGWTSLIIAVLFIGAVQLICLGLLGEYIGRIYTAVRQRPTYYVAHDTDTAHAPATAIAWPGPRRGQGS</sequence>